<evidence type="ECO:0000256" key="1">
    <source>
        <dbReference type="ARBA" id="ARBA00004123"/>
    </source>
</evidence>
<dbReference type="AlphaFoldDB" id="A0A444X0C1"/>
<keyword evidence="4" id="KW-0862">Zinc</keyword>
<gene>
    <name evidence="8" type="ORF">Ahy_B10g101678</name>
</gene>
<dbReference type="OrthoDB" id="1436876at2759"/>
<dbReference type="InterPro" id="IPR013087">
    <property type="entry name" value="Znf_C2H2_type"/>
</dbReference>
<dbReference type="Proteomes" id="UP000289738">
    <property type="component" value="Chromosome B10"/>
</dbReference>
<evidence type="ECO:0000259" key="7">
    <source>
        <dbReference type="PROSITE" id="PS50157"/>
    </source>
</evidence>
<comment type="caution">
    <text evidence="8">The sequence shown here is derived from an EMBL/GenBank/DDBJ whole genome shotgun (WGS) entry which is preliminary data.</text>
</comment>
<comment type="subcellular location">
    <subcellularLocation>
        <location evidence="1">Nucleus</location>
    </subcellularLocation>
</comment>
<evidence type="ECO:0000256" key="6">
    <source>
        <dbReference type="PROSITE-ProRule" id="PRU00042"/>
    </source>
</evidence>
<evidence type="ECO:0000256" key="4">
    <source>
        <dbReference type="ARBA" id="ARBA00022833"/>
    </source>
</evidence>
<evidence type="ECO:0000256" key="2">
    <source>
        <dbReference type="ARBA" id="ARBA00022723"/>
    </source>
</evidence>
<organism evidence="8 9">
    <name type="scientific">Arachis hypogaea</name>
    <name type="common">Peanut</name>
    <dbReference type="NCBI Taxonomy" id="3818"/>
    <lineage>
        <taxon>Eukaryota</taxon>
        <taxon>Viridiplantae</taxon>
        <taxon>Streptophyta</taxon>
        <taxon>Embryophyta</taxon>
        <taxon>Tracheophyta</taxon>
        <taxon>Spermatophyta</taxon>
        <taxon>Magnoliopsida</taxon>
        <taxon>eudicotyledons</taxon>
        <taxon>Gunneridae</taxon>
        <taxon>Pentapetalae</taxon>
        <taxon>rosids</taxon>
        <taxon>fabids</taxon>
        <taxon>Fabales</taxon>
        <taxon>Fabaceae</taxon>
        <taxon>Papilionoideae</taxon>
        <taxon>50 kb inversion clade</taxon>
        <taxon>dalbergioids sensu lato</taxon>
        <taxon>Dalbergieae</taxon>
        <taxon>Pterocarpus clade</taxon>
        <taxon>Arachis</taxon>
    </lineage>
</organism>
<dbReference type="EMBL" id="SDMP01000020">
    <property type="protein sequence ID" value="RYQ83063.1"/>
    <property type="molecule type" value="Genomic_DNA"/>
</dbReference>
<accession>A0A444X0C1</accession>
<evidence type="ECO:0000256" key="5">
    <source>
        <dbReference type="ARBA" id="ARBA00023242"/>
    </source>
</evidence>
<reference evidence="8 9" key="1">
    <citation type="submission" date="2019-01" db="EMBL/GenBank/DDBJ databases">
        <title>Sequencing of cultivated peanut Arachis hypogaea provides insights into genome evolution and oil improvement.</title>
        <authorList>
            <person name="Chen X."/>
        </authorList>
    </citation>
    <scope>NUCLEOTIDE SEQUENCE [LARGE SCALE GENOMIC DNA]</scope>
    <source>
        <strain evidence="9">cv. Fuhuasheng</strain>
        <tissue evidence="8">Leaves</tissue>
    </source>
</reference>
<dbReference type="Gene3D" id="3.30.160.60">
    <property type="entry name" value="Classic Zinc Finger"/>
    <property type="match status" value="1"/>
</dbReference>
<sequence>MSNMLKRKLEEEQPIMDNNNPELLLTLSLNLERVDEPSSNNNCSAGVENRPKQQRLFPCKFCYKKFASSQALGGHQNAHKRERMLSRMNKVFNMGAIELGPRHFCPYSNMPNHLLPFRGSFPVYHQGAHMHHMVHMPSSTMTMPFPRFGSNFGN</sequence>
<feature type="domain" description="C2H2-type" evidence="7">
    <location>
        <begin position="57"/>
        <end position="84"/>
    </location>
</feature>
<dbReference type="GO" id="GO:0009788">
    <property type="term" value="P:negative regulation of abscisic acid-activated signaling pathway"/>
    <property type="evidence" value="ECO:0007669"/>
    <property type="project" value="InterPro"/>
</dbReference>
<evidence type="ECO:0000313" key="9">
    <source>
        <dbReference type="Proteomes" id="UP000289738"/>
    </source>
</evidence>
<proteinExistence type="predicted"/>
<dbReference type="GO" id="GO:0005634">
    <property type="term" value="C:nucleus"/>
    <property type="evidence" value="ECO:0007669"/>
    <property type="project" value="UniProtKB-SubCell"/>
</dbReference>
<dbReference type="PANTHER" id="PTHR47287">
    <property type="entry name" value="C2H2 AND C2HC ZINC FINGERS SUPERFAMILY PROTEIN"/>
    <property type="match status" value="1"/>
</dbReference>
<dbReference type="PROSITE" id="PS50157">
    <property type="entry name" value="ZINC_FINGER_C2H2_2"/>
    <property type="match status" value="1"/>
</dbReference>
<dbReference type="PANTHER" id="PTHR47287:SF15">
    <property type="entry name" value="ZINC FINGER PROTEIN 3-LIKE"/>
    <property type="match status" value="1"/>
</dbReference>
<evidence type="ECO:0000256" key="3">
    <source>
        <dbReference type="ARBA" id="ARBA00022771"/>
    </source>
</evidence>
<name>A0A444X0C1_ARAHY</name>
<evidence type="ECO:0000313" key="8">
    <source>
        <dbReference type="EMBL" id="RYQ83063.1"/>
    </source>
</evidence>
<keyword evidence="2" id="KW-0479">Metal-binding</keyword>
<dbReference type="InterPro" id="IPR044246">
    <property type="entry name" value="ZFP3-like"/>
</dbReference>
<dbReference type="InterPro" id="IPR036236">
    <property type="entry name" value="Znf_C2H2_sf"/>
</dbReference>
<keyword evidence="3 6" id="KW-0863">Zinc-finger</keyword>
<dbReference type="SUPFAM" id="SSF57667">
    <property type="entry name" value="beta-beta-alpha zinc fingers"/>
    <property type="match status" value="1"/>
</dbReference>
<dbReference type="Gramene" id="arahy.Tifrunner.gnm2.ann2.Ah20g128400.1">
    <property type="protein sequence ID" value="arahy.Tifrunner.gnm2.ann2.Ah20g128400.1-CDS-1"/>
    <property type="gene ID" value="arahy.Tifrunner.gnm2.ann2.Ah20g128400"/>
</dbReference>
<keyword evidence="9" id="KW-1185">Reference proteome</keyword>
<keyword evidence="5" id="KW-0539">Nucleus</keyword>
<protein>
    <recommendedName>
        <fullName evidence="7">C2H2-type domain-containing protein</fullName>
    </recommendedName>
</protein>
<dbReference type="GO" id="GO:0008270">
    <property type="term" value="F:zinc ion binding"/>
    <property type="evidence" value="ECO:0007669"/>
    <property type="project" value="UniProtKB-KW"/>
</dbReference>
<dbReference type="PROSITE" id="PS00028">
    <property type="entry name" value="ZINC_FINGER_C2H2_1"/>
    <property type="match status" value="1"/>
</dbReference>
<dbReference type="Pfam" id="PF13912">
    <property type="entry name" value="zf-C2H2_6"/>
    <property type="match status" value="1"/>
</dbReference>
<dbReference type="STRING" id="3818.A0A444X0C1"/>